<dbReference type="PANTHER" id="PTHR24260">
    <property type="match status" value="1"/>
</dbReference>
<accession>A0A9J6C541</accession>
<dbReference type="PANTHER" id="PTHR24260:SF136">
    <property type="entry name" value="GH08193P-RELATED"/>
    <property type="match status" value="1"/>
</dbReference>
<dbReference type="Gene3D" id="2.40.10.10">
    <property type="entry name" value="Trypsin-like serine proteases"/>
    <property type="match status" value="1"/>
</dbReference>
<organism evidence="4 5">
    <name type="scientific">Polypedilum vanderplanki</name>
    <name type="common">Sleeping chironomid midge</name>
    <dbReference type="NCBI Taxonomy" id="319348"/>
    <lineage>
        <taxon>Eukaryota</taxon>
        <taxon>Metazoa</taxon>
        <taxon>Ecdysozoa</taxon>
        <taxon>Arthropoda</taxon>
        <taxon>Hexapoda</taxon>
        <taxon>Insecta</taxon>
        <taxon>Pterygota</taxon>
        <taxon>Neoptera</taxon>
        <taxon>Endopterygota</taxon>
        <taxon>Diptera</taxon>
        <taxon>Nematocera</taxon>
        <taxon>Chironomoidea</taxon>
        <taxon>Chironomidae</taxon>
        <taxon>Chironominae</taxon>
        <taxon>Polypedilum</taxon>
        <taxon>Polypedilum</taxon>
    </lineage>
</organism>
<feature type="domain" description="Peptidase S1" evidence="3">
    <location>
        <begin position="55"/>
        <end position="263"/>
    </location>
</feature>
<dbReference type="GO" id="GO:0006508">
    <property type="term" value="P:proteolysis"/>
    <property type="evidence" value="ECO:0007669"/>
    <property type="project" value="InterPro"/>
</dbReference>
<dbReference type="InterPro" id="IPR051333">
    <property type="entry name" value="CLIP_Serine_Protease"/>
</dbReference>
<evidence type="ECO:0000256" key="2">
    <source>
        <dbReference type="SAM" id="SignalP"/>
    </source>
</evidence>
<dbReference type="OrthoDB" id="8033859at2759"/>
<evidence type="ECO:0000259" key="3">
    <source>
        <dbReference type="PROSITE" id="PS50240"/>
    </source>
</evidence>
<dbReference type="InterPro" id="IPR043504">
    <property type="entry name" value="Peptidase_S1_PA_chymotrypsin"/>
</dbReference>
<comment type="caution">
    <text evidence="4">The sequence shown here is derived from an EMBL/GenBank/DDBJ whole genome shotgun (WGS) entry which is preliminary data.</text>
</comment>
<gene>
    <name evidence="4" type="ORF">PVAND_006886</name>
</gene>
<name>A0A9J6C541_POLVA</name>
<feature type="signal peptide" evidence="2">
    <location>
        <begin position="1"/>
        <end position="24"/>
    </location>
</feature>
<dbReference type="PROSITE" id="PS50240">
    <property type="entry name" value="TRYPSIN_DOM"/>
    <property type="match status" value="1"/>
</dbReference>
<dbReference type="InterPro" id="IPR009003">
    <property type="entry name" value="Peptidase_S1_PA"/>
</dbReference>
<sequence>MHSKILFFFILFINLQIFTPNVFAQKFTLPPGITLPPGVTLPDEVLPENYQTVHQALIIRSTSNDYKDYICGGVIVLNYTILTSASCLLKDDSNFYSASELSVFVGFYSIESSQIVQNPQRSEVKEVITHGRYNRRTGANNLALLKLSNMISSDDRIMPTIPSSDTINEAIWKEKECVVLNYENDKPIVKIVKPAKRDYCNDKSWPLETFCTQSHSEVFDKCEAREGFPLICDGYLQGLVTKSCEIDDSIMQYNDISQLYYWIFIKQLDEENPYQLLDSELARYFIFGALDFIAWVIGTPKIADEFEVIKFFF</sequence>
<dbReference type="Pfam" id="PF00089">
    <property type="entry name" value="Trypsin"/>
    <property type="match status" value="1"/>
</dbReference>
<evidence type="ECO:0000313" key="5">
    <source>
        <dbReference type="Proteomes" id="UP001107558"/>
    </source>
</evidence>
<dbReference type="GO" id="GO:0004252">
    <property type="term" value="F:serine-type endopeptidase activity"/>
    <property type="evidence" value="ECO:0007669"/>
    <property type="project" value="InterPro"/>
</dbReference>
<dbReference type="InterPro" id="IPR001254">
    <property type="entry name" value="Trypsin_dom"/>
</dbReference>
<comment type="similarity">
    <text evidence="1">Belongs to the peptidase S1 family. CLIP subfamily.</text>
</comment>
<dbReference type="EMBL" id="JADBJN010000002">
    <property type="protein sequence ID" value="KAG5677103.1"/>
    <property type="molecule type" value="Genomic_DNA"/>
</dbReference>
<evidence type="ECO:0000256" key="1">
    <source>
        <dbReference type="ARBA" id="ARBA00024195"/>
    </source>
</evidence>
<dbReference type="AlphaFoldDB" id="A0A9J6C541"/>
<protein>
    <recommendedName>
        <fullName evidence="3">Peptidase S1 domain-containing protein</fullName>
    </recommendedName>
</protein>
<dbReference type="SUPFAM" id="SSF50494">
    <property type="entry name" value="Trypsin-like serine proteases"/>
    <property type="match status" value="1"/>
</dbReference>
<feature type="chain" id="PRO_5039933141" description="Peptidase S1 domain-containing protein" evidence="2">
    <location>
        <begin position="25"/>
        <end position="313"/>
    </location>
</feature>
<reference evidence="4" key="1">
    <citation type="submission" date="2021-03" db="EMBL/GenBank/DDBJ databases">
        <title>Chromosome level genome of the anhydrobiotic midge Polypedilum vanderplanki.</title>
        <authorList>
            <person name="Yoshida Y."/>
            <person name="Kikawada T."/>
            <person name="Gusev O."/>
        </authorList>
    </citation>
    <scope>NUCLEOTIDE SEQUENCE</scope>
    <source>
        <strain evidence="4">NIAS01</strain>
        <tissue evidence="4">Whole body or cell culture</tissue>
    </source>
</reference>
<keyword evidence="5" id="KW-1185">Reference proteome</keyword>
<dbReference type="Proteomes" id="UP001107558">
    <property type="component" value="Chromosome 2"/>
</dbReference>
<keyword evidence="2" id="KW-0732">Signal</keyword>
<dbReference type="SMART" id="SM00020">
    <property type="entry name" value="Tryp_SPc"/>
    <property type="match status" value="1"/>
</dbReference>
<evidence type="ECO:0000313" key="4">
    <source>
        <dbReference type="EMBL" id="KAG5677103.1"/>
    </source>
</evidence>
<proteinExistence type="inferred from homology"/>